<dbReference type="GO" id="GO:0106274">
    <property type="term" value="F:NAD+-protein-arginine ADP-ribosyltransferase activity"/>
    <property type="evidence" value="ECO:0007669"/>
    <property type="project" value="UniProtKB-EC"/>
</dbReference>
<keyword evidence="3" id="KW-0964">Secreted</keyword>
<dbReference type="PANTHER" id="PTHR10339:SF25">
    <property type="entry name" value="SECRETED EXOENZYME S"/>
    <property type="match status" value="1"/>
</dbReference>
<evidence type="ECO:0000256" key="5">
    <source>
        <dbReference type="ARBA" id="ARBA00022676"/>
    </source>
</evidence>
<comment type="catalytic activity">
    <reaction evidence="9 10">
        <text>L-arginyl-[protein] + NAD(+) = N(omega)-(ADP-D-ribosyl)-L-arginyl-[protein] + nicotinamide + H(+)</text>
        <dbReference type="Rhea" id="RHEA:19149"/>
        <dbReference type="Rhea" id="RHEA-COMP:10532"/>
        <dbReference type="Rhea" id="RHEA-COMP:15087"/>
        <dbReference type="ChEBI" id="CHEBI:15378"/>
        <dbReference type="ChEBI" id="CHEBI:17154"/>
        <dbReference type="ChEBI" id="CHEBI:29965"/>
        <dbReference type="ChEBI" id="CHEBI:57540"/>
        <dbReference type="ChEBI" id="CHEBI:142554"/>
        <dbReference type="EC" id="2.4.2.31"/>
    </reaction>
</comment>
<evidence type="ECO:0000313" key="12">
    <source>
        <dbReference type="EMBL" id="CAF1178330.1"/>
    </source>
</evidence>
<dbReference type="GO" id="GO:0003950">
    <property type="term" value="F:NAD+ poly-ADP-ribosyltransferase activity"/>
    <property type="evidence" value="ECO:0007669"/>
    <property type="project" value="TreeGrafter"/>
</dbReference>
<dbReference type="EMBL" id="CAJNOM010000357">
    <property type="protein sequence ID" value="CAF1387911.1"/>
    <property type="molecule type" value="Genomic_DNA"/>
</dbReference>
<dbReference type="Gene3D" id="3.90.176.10">
    <property type="entry name" value="Toxin ADP-ribosyltransferase, Chain A, domain 1"/>
    <property type="match status" value="1"/>
</dbReference>
<evidence type="ECO:0000256" key="10">
    <source>
        <dbReference type="RuleBase" id="RU361228"/>
    </source>
</evidence>
<keyword evidence="8" id="KW-0843">Virulence</keyword>
<dbReference type="EMBL" id="CAJNOI010000200">
    <property type="protein sequence ID" value="CAF1178330.1"/>
    <property type="molecule type" value="Genomic_DNA"/>
</dbReference>
<comment type="subcellular location">
    <subcellularLocation>
        <location evidence="1">Secreted</location>
    </subcellularLocation>
</comment>
<dbReference type="InterPro" id="IPR004170">
    <property type="entry name" value="WWE_dom"/>
</dbReference>
<keyword evidence="10" id="KW-0520">NAD</keyword>
<dbReference type="EC" id="2.4.2.31" evidence="10"/>
<organism evidence="12 15">
    <name type="scientific">Adineta steineri</name>
    <dbReference type="NCBI Taxonomy" id="433720"/>
    <lineage>
        <taxon>Eukaryota</taxon>
        <taxon>Metazoa</taxon>
        <taxon>Spiralia</taxon>
        <taxon>Gnathifera</taxon>
        <taxon>Rotifera</taxon>
        <taxon>Eurotatoria</taxon>
        <taxon>Bdelloidea</taxon>
        <taxon>Adinetida</taxon>
        <taxon>Adinetidae</taxon>
        <taxon>Adineta</taxon>
    </lineage>
</organism>
<protein>
    <recommendedName>
        <fullName evidence="10">NAD(P)(+)--arginine ADP-ribosyltransferase</fullName>
        <ecNumber evidence="10">2.4.2.31</ecNumber>
    </recommendedName>
    <alternativeName>
        <fullName evidence="10">Mono(ADP-ribosyl)transferase</fullName>
    </alternativeName>
</protein>
<evidence type="ECO:0000256" key="6">
    <source>
        <dbReference type="ARBA" id="ARBA00022679"/>
    </source>
</evidence>
<evidence type="ECO:0000259" key="11">
    <source>
        <dbReference type="PROSITE" id="PS50918"/>
    </source>
</evidence>
<dbReference type="InterPro" id="IPR050999">
    <property type="entry name" value="ADP-ribosyltransferase_ARG"/>
</dbReference>
<dbReference type="AlphaFoldDB" id="A0A814URT7"/>
<evidence type="ECO:0000256" key="9">
    <source>
        <dbReference type="ARBA" id="ARBA00047597"/>
    </source>
</evidence>
<evidence type="ECO:0000256" key="4">
    <source>
        <dbReference type="ARBA" id="ARBA00022656"/>
    </source>
</evidence>
<dbReference type="PROSITE" id="PS51996">
    <property type="entry name" value="TR_MART"/>
    <property type="match status" value="1"/>
</dbReference>
<evidence type="ECO:0000256" key="7">
    <source>
        <dbReference type="ARBA" id="ARBA00022695"/>
    </source>
</evidence>
<dbReference type="GO" id="GO:0005576">
    <property type="term" value="C:extracellular region"/>
    <property type="evidence" value="ECO:0007669"/>
    <property type="project" value="UniProtKB-SubCell"/>
</dbReference>
<name>A0A814URT7_9BILA</name>
<proteinExistence type="inferred from homology"/>
<comment type="caution">
    <text evidence="12">The sequence shown here is derived from an EMBL/GenBank/DDBJ whole genome shotgun (WGS) entry which is preliminary data.</text>
</comment>
<dbReference type="OrthoDB" id="10004590at2759"/>
<keyword evidence="4" id="KW-0800">Toxin</keyword>
<keyword evidence="14" id="KW-1185">Reference proteome</keyword>
<accession>A0A814URT7</accession>
<dbReference type="GO" id="GO:0090729">
    <property type="term" value="F:toxin activity"/>
    <property type="evidence" value="ECO:0007669"/>
    <property type="project" value="UniProtKB-KW"/>
</dbReference>
<evidence type="ECO:0000256" key="8">
    <source>
        <dbReference type="ARBA" id="ARBA00023026"/>
    </source>
</evidence>
<dbReference type="Pfam" id="PF02825">
    <property type="entry name" value="WWE"/>
    <property type="match status" value="1"/>
</dbReference>
<dbReference type="Pfam" id="PF01129">
    <property type="entry name" value="ART"/>
    <property type="match status" value="1"/>
</dbReference>
<evidence type="ECO:0000256" key="2">
    <source>
        <dbReference type="ARBA" id="ARBA00009558"/>
    </source>
</evidence>
<dbReference type="GO" id="GO:0016779">
    <property type="term" value="F:nucleotidyltransferase activity"/>
    <property type="evidence" value="ECO:0007669"/>
    <property type="project" value="UniProtKB-KW"/>
</dbReference>
<dbReference type="PANTHER" id="PTHR10339">
    <property type="entry name" value="ADP-RIBOSYLTRANSFERASE"/>
    <property type="match status" value="1"/>
</dbReference>
<dbReference type="SUPFAM" id="SSF117839">
    <property type="entry name" value="WWE domain"/>
    <property type="match status" value="1"/>
</dbReference>
<evidence type="ECO:0000313" key="15">
    <source>
        <dbReference type="Proteomes" id="UP000663877"/>
    </source>
</evidence>
<keyword evidence="6 10" id="KW-0808">Transferase</keyword>
<comment type="similarity">
    <text evidence="2 10">Belongs to the Arg-specific ADP-ribosyltransferase family.</text>
</comment>
<evidence type="ECO:0000256" key="1">
    <source>
        <dbReference type="ARBA" id="ARBA00004613"/>
    </source>
</evidence>
<sequence>MWQANPNPWSKSEPAKWSHYSDVENLIIEEMFSRNQPRAIFDRYYIDFKHMIQTFNDDHHKQRPVKRVECNKEHKHLREERFMIAPITAKRSAGGEYGWISPFIIEVRRDLGLKKNQLPSKDEKLIPELVEKAALGIIEEGTQIERRCEAEKLANLLREKKYKKFKEVWEHCAYLYSLESFLYKSLNEAMRSVGKKEHEQLWRSKIRTLGPFSLLLWDDPINKKVKRDTNLYRGAELKPEDIAMYKDLVKNPDEYRSFQAFTSCSRNRARAEGFGNTLFIIKVLFAFTADISSISQYKEEEEELVTPGVCFCVQNVQFDSKTNKHLITLQLIQRWSSKCEERFLDDFDTILTVFLNASMLTWQLIK</sequence>
<dbReference type="SUPFAM" id="SSF56399">
    <property type="entry name" value="ADP-ribosylation"/>
    <property type="match status" value="1"/>
</dbReference>
<feature type="domain" description="WWE" evidence="11">
    <location>
        <begin position="1"/>
        <end position="67"/>
    </location>
</feature>
<dbReference type="Proteomes" id="UP000663877">
    <property type="component" value="Unassembled WGS sequence"/>
</dbReference>
<keyword evidence="5 10" id="KW-0328">Glycosyltransferase</keyword>
<dbReference type="Proteomes" id="UP000663832">
    <property type="component" value="Unassembled WGS sequence"/>
</dbReference>
<dbReference type="Gene3D" id="3.30.720.50">
    <property type="match status" value="1"/>
</dbReference>
<dbReference type="InterPro" id="IPR000768">
    <property type="entry name" value="ART"/>
</dbReference>
<evidence type="ECO:0000256" key="3">
    <source>
        <dbReference type="ARBA" id="ARBA00022525"/>
    </source>
</evidence>
<dbReference type="PROSITE" id="PS50918">
    <property type="entry name" value="WWE"/>
    <property type="match status" value="1"/>
</dbReference>
<evidence type="ECO:0000313" key="14">
    <source>
        <dbReference type="Proteomes" id="UP000663832"/>
    </source>
</evidence>
<dbReference type="InterPro" id="IPR037197">
    <property type="entry name" value="WWE_dom_sf"/>
</dbReference>
<reference evidence="12" key="1">
    <citation type="submission" date="2021-02" db="EMBL/GenBank/DDBJ databases">
        <authorList>
            <person name="Nowell W R."/>
        </authorList>
    </citation>
    <scope>NUCLEOTIDE SEQUENCE</scope>
</reference>
<keyword evidence="7" id="KW-0548">Nucleotidyltransferase</keyword>
<gene>
    <name evidence="12" type="ORF">BJG266_LOCUS25611</name>
    <name evidence="13" type="ORF">QVE165_LOCUS36039</name>
</gene>
<keyword evidence="10" id="KW-0521">NADP</keyword>
<evidence type="ECO:0000313" key="13">
    <source>
        <dbReference type="EMBL" id="CAF1387911.1"/>
    </source>
</evidence>